<comment type="subcellular location">
    <subcellularLocation>
        <location evidence="1">Nucleus</location>
    </subcellularLocation>
</comment>
<dbReference type="Gene3D" id="1.20.930.10">
    <property type="entry name" value="Conserved domain common to transcription factors TFIIS, elongin A, CRSP70"/>
    <property type="match status" value="1"/>
</dbReference>
<evidence type="ECO:0000259" key="3">
    <source>
        <dbReference type="PROSITE" id="PS51319"/>
    </source>
</evidence>
<reference evidence="4" key="1">
    <citation type="submission" date="2018-08" db="EMBL/GenBank/DDBJ databases">
        <authorList>
            <person name="Rossello M."/>
        </authorList>
    </citation>
    <scope>NUCLEOTIDE SEQUENCE [LARGE SCALE GENOMIC DNA]</scope>
    <source>
        <strain evidence="4">cv. Chinese Spring</strain>
    </source>
</reference>
<organism evidence="4">
    <name type="scientific">Triticum aestivum</name>
    <name type="common">Wheat</name>
    <dbReference type="NCBI Taxonomy" id="4565"/>
    <lineage>
        <taxon>Eukaryota</taxon>
        <taxon>Viridiplantae</taxon>
        <taxon>Streptophyta</taxon>
        <taxon>Embryophyta</taxon>
        <taxon>Tracheophyta</taxon>
        <taxon>Spermatophyta</taxon>
        <taxon>Magnoliopsida</taxon>
        <taxon>Liliopsida</taxon>
        <taxon>Poales</taxon>
        <taxon>Poaceae</taxon>
        <taxon>BOP clade</taxon>
        <taxon>Pooideae</taxon>
        <taxon>Triticodae</taxon>
        <taxon>Triticeae</taxon>
        <taxon>Triticinae</taxon>
        <taxon>Triticum</taxon>
    </lineage>
</organism>
<dbReference type="OMA" id="EYMAIFR"/>
<dbReference type="Gramene" id="TraesCAD_scaffold_056090_01G000200.1">
    <property type="protein sequence ID" value="TraesCAD_scaffold_056090_01G000200.1"/>
    <property type="gene ID" value="TraesCAD_scaffold_056090_01G000200"/>
</dbReference>
<accession>A0A3B6SPL2</accession>
<dbReference type="OrthoDB" id="696629at2759"/>
<keyword evidence="5" id="KW-1185">Reference proteome</keyword>
<dbReference type="Proteomes" id="UP000019116">
    <property type="component" value="Chromosome 7B"/>
</dbReference>
<dbReference type="InterPro" id="IPR035441">
    <property type="entry name" value="TFIIS/LEDGF_dom_sf"/>
</dbReference>
<evidence type="ECO:0000313" key="5">
    <source>
        <dbReference type="Proteomes" id="UP000019116"/>
    </source>
</evidence>
<dbReference type="PANTHER" id="PTHR47853:SF5">
    <property type="entry name" value="TFIIS N-TERMINAL DOMAIN-CONTAINING PROTEIN"/>
    <property type="match status" value="1"/>
</dbReference>
<dbReference type="EnsemblPlants" id="TraesCS7B02G319500.1">
    <property type="protein sequence ID" value="TraesCS7B02G319500.1.cds1"/>
    <property type="gene ID" value="TraesCS7B02G319500"/>
</dbReference>
<dbReference type="PANTHER" id="PTHR47853">
    <property type="entry name" value="EXPRESSED PROTEIN"/>
    <property type="match status" value="1"/>
</dbReference>
<dbReference type="Gramene" id="TraesCS7B02G319500.1">
    <property type="protein sequence ID" value="TraesCS7B02G319500.1.cds1"/>
    <property type="gene ID" value="TraesCS7B02G319500"/>
</dbReference>
<dbReference type="Gramene" id="TraesRN7B0100864500.1">
    <property type="protein sequence ID" value="TraesRN7B0100864500.1"/>
    <property type="gene ID" value="TraesRN7B0100864500"/>
</dbReference>
<dbReference type="InterPro" id="IPR017923">
    <property type="entry name" value="TFIIS_N"/>
</dbReference>
<dbReference type="PROSITE" id="PS51319">
    <property type="entry name" value="TFIIS_N"/>
    <property type="match status" value="1"/>
</dbReference>
<dbReference type="STRING" id="4565.A0A3B6SPL2"/>
<dbReference type="SUPFAM" id="SSF47676">
    <property type="entry name" value="Conserved domain common to transcription factors TFIIS, elongin A, CRSP70"/>
    <property type="match status" value="1"/>
</dbReference>
<dbReference type="Gramene" id="TraesCS7B03G0856100.1">
    <property type="protein sequence ID" value="TraesCS7B03G0856100.1.CDS1"/>
    <property type="gene ID" value="TraesCS7B03G0856100"/>
</dbReference>
<proteinExistence type="predicted"/>
<keyword evidence="1" id="KW-0539">Nucleus</keyword>
<name>A0A3B6SPL2_WHEAT</name>
<feature type="domain" description="TFIIS N-terminal" evidence="3">
    <location>
        <begin position="163"/>
        <end position="240"/>
    </location>
</feature>
<evidence type="ECO:0000256" key="1">
    <source>
        <dbReference type="PROSITE-ProRule" id="PRU00649"/>
    </source>
</evidence>
<sequence length="368" mass="40001">MAPMAASAPAIRETVAMGYPPPLLVSKRGEYMAIFRGARATRGARLPLFNRIPISTGSGALLASDWSTATASAGDISSIEGLVVGDCHLPSQFLHPVLPTSPSNPIQDRSGARGKGAAMAAQMLRRWQSFYGAFDPVDAAIEAADPDQFSRHVFRRARGDLLGRLCSAADDDQAERICRILDDIMAESLETLRLVPSTPEAPVSTELAESVRALREHDSERVRLLARGIVSGWEASVQNEVDGAKVTPATPVKKLPRPKAAGGQQHASADPDAKTKRPPKIKRLAEIIKKASDPAASFADGDRAEFCSEEKMEAAKRKLRQGYQEAEDAKRRRKTQLVQAPKMMQPIRRCTSSMVKKTFSVRTTQLHV</sequence>
<evidence type="ECO:0000313" key="4">
    <source>
        <dbReference type="EnsemblPlants" id="TraesCS7B02G319500.1.cds1"/>
    </source>
</evidence>
<evidence type="ECO:0000256" key="2">
    <source>
        <dbReference type="SAM" id="MobiDB-lite"/>
    </source>
</evidence>
<protein>
    <recommendedName>
        <fullName evidence="3">TFIIS N-terminal domain-containing protein</fullName>
    </recommendedName>
</protein>
<dbReference type="AlphaFoldDB" id="A0A3B6SPL2"/>
<feature type="region of interest" description="Disordered" evidence="2">
    <location>
        <begin position="244"/>
        <end position="279"/>
    </location>
</feature>
<dbReference type="GO" id="GO:0005634">
    <property type="term" value="C:nucleus"/>
    <property type="evidence" value="ECO:0007669"/>
    <property type="project" value="UniProtKB-SubCell"/>
</dbReference>
<reference evidence="4" key="2">
    <citation type="submission" date="2018-10" db="UniProtKB">
        <authorList>
            <consortium name="EnsemblPlants"/>
        </authorList>
    </citation>
    <scope>IDENTIFICATION</scope>
</reference>
<dbReference type="Pfam" id="PF08711">
    <property type="entry name" value="Med26"/>
    <property type="match status" value="1"/>
</dbReference>